<organism evidence="1">
    <name type="scientific">Anopheles darlingi</name>
    <name type="common">Mosquito</name>
    <dbReference type="NCBI Taxonomy" id="43151"/>
    <lineage>
        <taxon>Eukaryota</taxon>
        <taxon>Metazoa</taxon>
        <taxon>Ecdysozoa</taxon>
        <taxon>Arthropoda</taxon>
        <taxon>Hexapoda</taxon>
        <taxon>Insecta</taxon>
        <taxon>Pterygota</taxon>
        <taxon>Neoptera</taxon>
        <taxon>Endopterygota</taxon>
        <taxon>Diptera</taxon>
        <taxon>Nematocera</taxon>
        <taxon>Culicoidea</taxon>
        <taxon>Culicidae</taxon>
        <taxon>Anophelinae</taxon>
        <taxon>Anopheles</taxon>
    </lineage>
</organism>
<dbReference type="AlphaFoldDB" id="A0A2M4DER6"/>
<dbReference type="EMBL" id="GGFL01011773">
    <property type="protein sequence ID" value="MBW75951.1"/>
    <property type="molecule type" value="Transcribed_RNA"/>
</dbReference>
<protein>
    <submittedName>
        <fullName evidence="1">Putative secreted protein</fullName>
    </submittedName>
</protein>
<name>A0A2M4DER6_ANODA</name>
<reference evidence="1" key="1">
    <citation type="submission" date="2018-01" db="EMBL/GenBank/DDBJ databases">
        <title>An insight into the sialome of Amazonian anophelines.</title>
        <authorList>
            <person name="Ribeiro J.M."/>
            <person name="Scarpassa V."/>
            <person name="Calvo E."/>
        </authorList>
    </citation>
    <scope>NUCLEOTIDE SEQUENCE</scope>
</reference>
<evidence type="ECO:0000313" key="1">
    <source>
        <dbReference type="EMBL" id="MBW75951.1"/>
    </source>
</evidence>
<sequence>MIGLASAASIIAACFCVVLGVAGEIGVFAIGDRCRFVFSSTVPFISVRAVFRRLVVPAAASARCFARATRLRSKRSATRRLLSASRRRFSSSAKIIRRCMSKLLVLTERIRFHSAAS</sequence>
<accession>A0A2M4DER6</accession>
<proteinExistence type="predicted"/>